<proteinExistence type="predicted"/>
<dbReference type="PROSITE" id="PS50932">
    <property type="entry name" value="HTH_LACI_2"/>
    <property type="match status" value="1"/>
</dbReference>
<dbReference type="PANTHER" id="PTHR30146:SF109">
    <property type="entry name" value="HTH-TYPE TRANSCRIPTIONAL REGULATOR GALS"/>
    <property type="match status" value="1"/>
</dbReference>
<protein>
    <submittedName>
        <fullName evidence="5">LacI family transcriptional regulator</fullName>
    </submittedName>
</protein>
<dbReference type="InterPro" id="IPR010982">
    <property type="entry name" value="Lambda_DNA-bd_dom_sf"/>
</dbReference>
<evidence type="ECO:0000313" key="6">
    <source>
        <dbReference type="Proteomes" id="UP001155240"/>
    </source>
</evidence>
<evidence type="ECO:0000313" key="5">
    <source>
        <dbReference type="EMBL" id="MCM6761349.1"/>
    </source>
</evidence>
<comment type="caution">
    <text evidence="5">The sequence shown here is derived from an EMBL/GenBank/DDBJ whole genome shotgun (WGS) entry which is preliminary data.</text>
</comment>
<evidence type="ECO:0000256" key="3">
    <source>
        <dbReference type="ARBA" id="ARBA00023163"/>
    </source>
</evidence>
<sequence length="329" mass="33748">MSTDPRDARRGRATIADVALAAGVSIRTASRALGGSAKVAEATRTRVEQAAAALRFRPNALARELRTGGVSSTIGLLVGEITNPFSGALAAGAIDAASARGLTVLVAASGDVPEGERPAVAGMLERRVRALLLVPSAQDHGYLDGERRLGTPVVALDRPLVGAESDSVLLDDRGGARAAVTALLAAGHRRIAFVGSPRTLYTHGQRLAGFEDALDGSGPVREDGVSAEEAEAAARDLLAGETPPDAVFAGNNRATLGVHRAIAGRDVALIGFDDSEVAQELGISVVAHDPRRMGAEAVGLALARLADLDGEPRRLVLPTSLVLRGQLAG</sequence>
<evidence type="ECO:0000256" key="2">
    <source>
        <dbReference type="ARBA" id="ARBA00023125"/>
    </source>
</evidence>
<dbReference type="InterPro" id="IPR046335">
    <property type="entry name" value="LacI/GalR-like_sensor"/>
</dbReference>
<evidence type="ECO:0000259" key="4">
    <source>
        <dbReference type="PROSITE" id="PS50932"/>
    </source>
</evidence>
<dbReference type="Pfam" id="PF13377">
    <property type="entry name" value="Peripla_BP_3"/>
    <property type="match status" value="1"/>
</dbReference>
<feature type="domain" description="HTH lacI-type" evidence="4">
    <location>
        <begin position="13"/>
        <end position="67"/>
    </location>
</feature>
<name>A0A9X2DVP2_9MICO</name>
<keyword evidence="2" id="KW-0238">DNA-binding</keyword>
<dbReference type="SMART" id="SM00354">
    <property type="entry name" value="HTH_LACI"/>
    <property type="match status" value="1"/>
</dbReference>
<organism evidence="5 6">
    <name type="scientific">Rathayibacter rubneri</name>
    <dbReference type="NCBI Taxonomy" id="2950106"/>
    <lineage>
        <taxon>Bacteria</taxon>
        <taxon>Bacillati</taxon>
        <taxon>Actinomycetota</taxon>
        <taxon>Actinomycetes</taxon>
        <taxon>Micrococcales</taxon>
        <taxon>Microbacteriaceae</taxon>
        <taxon>Rathayibacter</taxon>
    </lineage>
</organism>
<evidence type="ECO:0000256" key="1">
    <source>
        <dbReference type="ARBA" id="ARBA00023015"/>
    </source>
</evidence>
<dbReference type="InterPro" id="IPR000843">
    <property type="entry name" value="HTH_LacI"/>
</dbReference>
<keyword evidence="1" id="KW-0805">Transcription regulation</keyword>
<gene>
    <name evidence="5" type="ORF">NB037_02860</name>
</gene>
<dbReference type="Pfam" id="PF00356">
    <property type="entry name" value="LacI"/>
    <property type="match status" value="1"/>
</dbReference>
<dbReference type="SUPFAM" id="SSF47413">
    <property type="entry name" value="lambda repressor-like DNA-binding domains"/>
    <property type="match status" value="1"/>
</dbReference>
<keyword evidence="3" id="KW-0804">Transcription</keyword>
<dbReference type="GO" id="GO:0003700">
    <property type="term" value="F:DNA-binding transcription factor activity"/>
    <property type="evidence" value="ECO:0007669"/>
    <property type="project" value="TreeGrafter"/>
</dbReference>
<dbReference type="SUPFAM" id="SSF53822">
    <property type="entry name" value="Periplasmic binding protein-like I"/>
    <property type="match status" value="1"/>
</dbReference>
<dbReference type="CDD" id="cd06267">
    <property type="entry name" value="PBP1_LacI_sugar_binding-like"/>
    <property type="match status" value="1"/>
</dbReference>
<reference evidence="5" key="1">
    <citation type="submission" date="2022-06" db="EMBL/GenBank/DDBJ databases">
        <title>Whole genome shotgun sequencing (WGS) of Rathayibacter sp. ZW T2_19, isolated from stored onions (Allium cepa).</title>
        <authorList>
            <person name="Stoll D.A."/>
            <person name="Huch M."/>
        </authorList>
    </citation>
    <scope>NUCLEOTIDE SEQUENCE</scope>
    <source>
        <strain evidence="5">ZW T2_19</strain>
    </source>
</reference>
<dbReference type="GO" id="GO:0000976">
    <property type="term" value="F:transcription cis-regulatory region binding"/>
    <property type="evidence" value="ECO:0007669"/>
    <property type="project" value="TreeGrafter"/>
</dbReference>
<accession>A0A9X2DVP2</accession>
<keyword evidence="6" id="KW-1185">Reference proteome</keyword>
<dbReference type="PANTHER" id="PTHR30146">
    <property type="entry name" value="LACI-RELATED TRANSCRIPTIONAL REPRESSOR"/>
    <property type="match status" value="1"/>
</dbReference>
<dbReference type="Gene3D" id="3.40.50.2300">
    <property type="match status" value="2"/>
</dbReference>
<dbReference type="EMBL" id="JAMRYM010000004">
    <property type="protein sequence ID" value="MCM6761349.1"/>
    <property type="molecule type" value="Genomic_DNA"/>
</dbReference>
<dbReference type="RefSeq" id="WP_251943467.1">
    <property type="nucleotide sequence ID" value="NZ_JAMRYM010000004.1"/>
</dbReference>
<dbReference type="CDD" id="cd01392">
    <property type="entry name" value="HTH_LacI"/>
    <property type="match status" value="1"/>
</dbReference>
<dbReference type="PROSITE" id="PS00356">
    <property type="entry name" value="HTH_LACI_1"/>
    <property type="match status" value="1"/>
</dbReference>
<dbReference type="Proteomes" id="UP001155240">
    <property type="component" value="Unassembled WGS sequence"/>
</dbReference>
<dbReference type="InterPro" id="IPR028082">
    <property type="entry name" value="Peripla_BP_I"/>
</dbReference>
<dbReference type="AlphaFoldDB" id="A0A9X2DVP2"/>
<dbReference type="Gene3D" id="1.10.260.40">
    <property type="entry name" value="lambda repressor-like DNA-binding domains"/>
    <property type="match status" value="1"/>
</dbReference>